<evidence type="ECO:0000256" key="2">
    <source>
        <dbReference type="ARBA" id="ARBA00022737"/>
    </source>
</evidence>
<dbReference type="PANTHER" id="PTHR15261">
    <property type="entry name" value="THROMBOSPONDIN-TYPE LAMININ G DOMAIN AND EAR REPEAT-CONTAINING"/>
    <property type="match status" value="1"/>
</dbReference>
<dbReference type="EMBL" id="JADWVN010000017">
    <property type="protein sequence ID" value="MBL7526744.1"/>
    <property type="molecule type" value="Genomic_DNA"/>
</dbReference>
<reference evidence="3 4" key="1">
    <citation type="submission" date="2020-12" db="EMBL/GenBank/DDBJ databases">
        <title>WGS of Legionella: environmental sample.</title>
        <authorList>
            <person name="Cristino S."/>
            <person name="Girolamini L."/>
            <person name="Salaris S."/>
            <person name="Pascale M.R."/>
            <person name="Mazzotta M."/>
            <person name="Orsini M."/>
            <person name="Grottola A."/>
        </authorList>
    </citation>
    <scope>NUCLEOTIDE SEQUENCE [LARGE SCALE GENOMIC DNA]</scope>
    <source>
        <strain evidence="3 4">30cs62</strain>
    </source>
</reference>
<proteinExistence type="predicted"/>
<dbReference type="PROSITE" id="PS50912">
    <property type="entry name" value="EAR"/>
    <property type="match status" value="5"/>
</dbReference>
<evidence type="ECO:0000313" key="3">
    <source>
        <dbReference type="EMBL" id="MBL7526744.1"/>
    </source>
</evidence>
<dbReference type="InterPro" id="IPR005492">
    <property type="entry name" value="EPTP"/>
</dbReference>
<dbReference type="InterPro" id="IPR009039">
    <property type="entry name" value="EAR"/>
</dbReference>
<keyword evidence="4" id="KW-1185">Reference proteome</keyword>
<evidence type="ECO:0000256" key="1">
    <source>
        <dbReference type="ARBA" id="ARBA00022729"/>
    </source>
</evidence>
<dbReference type="Proteomes" id="UP000809910">
    <property type="component" value="Unassembled WGS sequence"/>
</dbReference>
<sequence length="380" mass="43396">MLSFSIPGLSEQLLNPVQYFNTTGARELTPFNLHGEYYIAAAQLAQDIPGTPSTLDSGNADVDVIIYKKQGEQFSEYQRIPSHGNAGVTFFSMGEDSYISVASLNSGPKPPLNHLTYSMLYRWDGHYFYPVQQFLTYGARQSYYFAIGKRHFLAFANSSVHADDKSTANKTPSIIYEWDGKQFRPFQTIPSVRGESFKFFNIDKIPYLAFADHVNGAVLYRWDGSQFITHQQFKGTGARAFEFFSIKDKHYLAYANIKTDSLIYQWNGKQFIRFQDLQGPGGRNFAYFVLNDHHYLMRVNYRIARGLKYNTDVQSQLYEWNDGTFSIKQTIPTYGGVSAHVFTMDDLLYMTLANGFNSDGQFKVNSVLYEVTHGRSIEFG</sequence>
<gene>
    <name evidence="3" type="ORF">I5282_09190</name>
</gene>
<dbReference type="PANTHER" id="PTHR15261:SF4">
    <property type="entry name" value="THROMBOSPONDIN-TYPE LAMININ G DOMAIN AND EAR REPEAT-CONTAINING PROTEIN"/>
    <property type="match status" value="1"/>
</dbReference>
<evidence type="ECO:0008006" key="5">
    <source>
        <dbReference type="Google" id="ProtNLM"/>
    </source>
</evidence>
<keyword evidence="1" id="KW-0732">Signal</keyword>
<evidence type="ECO:0000313" key="4">
    <source>
        <dbReference type="Proteomes" id="UP000809910"/>
    </source>
</evidence>
<keyword evidence="2" id="KW-0677">Repeat</keyword>
<protein>
    <recommendedName>
        <fullName evidence="5">EPTP domain protein</fullName>
    </recommendedName>
</protein>
<dbReference type="Pfam" id="PF03736">
    <property type="entry name" value="EPTP"/>
    <property type="match status" value="4"/>
</dbReference>
<organism evidence="3 4">
    <name type="scientific">Legionella bononiensis</name>
    <dbReference type="NCBI Taxonomy" id="2793102"/>
    <lineage>
        <taxon>Bacteria</taxon>
        <taxon>Pseudomonadati</taxon>
        <taxon>Pseudomonadota</taxon>
        <taxon>Gammaproteobacteria</taxon>
        <taxon>Legionellales</taxon>
        <taxon>Legionellaceae</taxon>
        <taxon>Legionella</taxon>
    </lineage>
</organism>
<name>A0ABS1WBP3_9GAMM</name>
<accession>A0ABS1WBP3</accession>
<comment type="caution">
    <text evidence="3">The sequence shown here is derived from an EMBL/GenBank/DDBJ whole genome shotgun (WGS) entry which is preliminary data.</text>
</comment>